<gene>
    <name evidence="1" type="ORF">SAMN06295960_0996</name>
</gene>
<reference evidence="1 2" key="1">
    <citation type="submission" date="2017-04" db="EMBL/GenBank/DDBJ databases">
        <authorList>
            <person name="Afonso C.L."/>
            <person name="Miller P.J."/>
            <person name="Scott M.A."/>
            <person name="Spackman E."/>
            <person name="Goraichik I."/>
            <person name="Dimitrov K.M."/>
            <person name="Suarez D.L."/>
            <person name="Swayne D.E."/>
        </authorList>
    </citation>
    <scope>NUCLEOTIDE SEQUENCE [LARGE SCALE GENOMIC DNA]</scope>
    <source>
        <strain evidence="1 2">11</strain>
    </source>
</reference>
<evidence type="ECO:0000313" key="2">
    <source>
        <dbReference type="Proteomes" id="UP000193834"/>
    </source>
</evidence>
<protein>
    <submittedName>
        <fullName evidence="1">Uncharacterized protein</fullName>
    </submittedName>
</protein>
<keyword evidence="2" id="KW-1185">Reference proteome</keyword>
<dbReference type="EMBL" id="FXAZ01000001">
    <property type="protein sequence ID" value="SMG20069.1"/>
    <property type="molecule type" value="Genomic_DNA"/>
</dbReference>
<dbReference type="Proteomes" id="UP000193834">
    <property type="component" value="Unassembled WGS sequence"/>
</dbReference>
<organism evidence="1 2">
    <name type="scientific">Paenibacillus aquistagni</name>
    <dbReference type="NCBI Taxonomy" id="1852522"/>
    <lineage>
        <taxon>Bacteria</taxon>
        <taxon>Bacillati</taxon>
        <taxon>Bacillota</taxon>
        <taxon>Bacilli</taxon>
        <taxon>Bacillales</taxon>
        <taxon>Paenibacillaceae</taxon>
        <taxon>Paenibacillus</taxon>
    </lineage>
</organism>
<dbReference type="STRING" id="1852522.SAMN06295960_0996"/>
<name>A0A1X7IXZ7_9BACL</name>
<accession>A0A1X7IXZ7</accession>
<evidence type="ECO:0000313" key="1">
    <source>
        <dbReference type="EMBL" id="SMG20069.1"/>
    </source>
</evidence>
<sequence>MQRAFVLYFLTDQENNLNELNQLLSEGWKVICQRPMSGSQINASCSLVILEK</sequence>
<proteinExistence type="predicted"/>
<dbReference type="AlphaFoldDB" id="A0A1X7IXZ7"/>